<dbReference type="AlphaFoldDB" id="A0A9W8Y1M6"/>
<reference evidence="2" key="1">
    <citation type="submission" date="2022-10" db="EMBL/GenBank/DDBJ databases">
        <title>Tapping the CABI collections for fungal endophytes: first genome assemblies for Collariella, Neodidymelliopsis, Ascochyta clinopodiicola, Didymella pomorum, Didymosphaeria variabile, Neocosmospora piperis and Neocucurbitaria cava.</title>
        <authorList>
            <person name="Hill R."/>
        </authorList>
    </citation>
    <scope>NUCLEOTIDE SEQUENCE</scope>
    <source>
        <strain evidence="2">IMI 356814</strain>
    </source>
</reference>
<evidence type="ECO:0000313" key="2">
    <source>
        <dbReference type="EMBL" id="KAJ4364702.1"/>
    </source>
</evidence>
<dbReference type="GO" id="GO:0043386">
    <property type="term" value="P:mycotoxin biosynthetic process"/>
    <property type="evidence" value="ECO:0007669"/>
    <property type="project" value="InterPro"/>
</dbReference>
<comment type="similarity">
    <text evidence="1">Belongs to the ustYa family.</text>
</comment>
<evidence type="ECO:0000256" key="1">
    <source>
        <dbReference type="ARBA" id="ARBA00035112"/>
    </source>
</evidence>
<organism evidence="2 3">
    <name type="scientific">Neocucurbitaria cava</name>
    <dbReference type="NCBI Taxonomy" id="798079"/>
    <lineage>
        <taxon>Eukaryota</taxon>
        <taxon>Fungi</taxon>
        <taxon>Dikarya</taxon>
        <taxon>Ascomycota</taxon>
        <taxon>Pezizomycotina</taxon>
        <taxon>Dothideomycetes</taxon>
        <taxon>Pleosporomycetidae</taxon>
        <taxon>Pleosporales</taxon>
        <taxon>Pleosporineae</taxon>
        <taxon>Cucurbitariaceae</taxon>
        <taxon>Neocucurbitaria</taxon>
    </lineage>
</organism>
<dbReference type="EMBL" id="JAPEUY010000017">
    <property type="protein sequence ID" value="KAJ4364702.1"/>
    <property type="molecule type" value="Genomic_DNA"/>
</dbReference>
<name>A0A9W8Y1M6_9PLEO</name>
<evidence type="ECO:0000313" key="3">
    <source>
        <dbReference type="Proteomes" id="UP001140560"/>
    </source>
</evidence>
<dbReference type="InterPro" id="IPR021765">
    <property type="entry name" value="UstYa-like"/>
</dbReference>
<dbReference type="OrthoDB" id="3687641at2759"/>
<keyword evidence="3" id="KW-1185">Reference proteome</keyword>
<protein>
    <submittedName>
        <fullName evidence="2">Uncharacterized protein</fullName>
    </submittedName>
</protein>
<accession>A0A9W8Y1M6</accession>
<dbReference type="Proteomes" id="UP001140560">
    <property type="component" value="Unassembled WGS sequence"/>
</dbReference>
<dbReference type="Pfam" id="PF11807">
    <property type="entry name" value="UstYa"/>
    <property type="match status" value="1"/>
</dbReference>
<sequence>MQILRMNLMCLSDINVFTFHKLPGERAKEGYWPDYESHHVCRNFDAIKQWANDNAMPEADV</sequence>
<proteinExistence type="inferred from homology"/>
<gene>
    <name evidence="2" type="ORF">N0V83_009299</name>
</gene>
<comment type="caution">
    <text evidence="2">The sequence shown here is derived from an EMBL/GenBank/DDBJ whole genome shotgun (WGS) entry which is preliminary data.</text>
</comment>